<dbReference type="InterPro" id="IPR001119">
    <property type="entry name" value="SLH_dom"/>
</dbReference>
<dbReference type="eggNOG" id="COG5492">
    <property type="taxonomic scope" value="Bacteria"/>
</dbReference>
<dbReference type="PROSITE" id="PS51272">
    <property type="entry name" value="SLH"/>
    <property type="match status" value="3"/>
</dbReference>
<protein>
    <recommendedName>
        <fullName evidence="3">SLH domain-containing protein</fullName>
    </recommendedName>
</protein>
<dbReference type="InterPro" id="IPR013783">
    <property type="entry name" value="Ig-like_fold"/>
</dbReference>
<evidence type="ECO:0000259" key="3">
    <source>
        <dbReference type="PROSITE" id="PS51272"/>
    </source>
</evidence>
<dbReference type="Pfam" id="PF00395">
    <property type="entry name" value="SLH"/>
    <property type="match status" value="3"/>
</dbReference>
<proteinExistence type="predicted"/>
<dbReference type="EMBL" id="AP009389">
    <property type="protein sequence ID" value="BAF58374.1"/>
    <property type="molecule type" value="Genomic_DNA"/>
</dbReference>
<evidence type="ECO:0000256" key="1">
    <source>
        <dbReference type="ARBA" id="ARBA00022737"/>
    </source>
</evidence>
<dbReference type="STRING" id="370438.PTH_0193"/>
<dbReference type="PANTHER" id="PTHR43308">
    <property type="entry name" value="OUTER MEMBRANE PROTEIN ALPHA-RELATED"/>
    <property type="match status" value="1"/>
</dbReference>
<evidence type="ECO:0000313" key="5">
    <source>
        <dbReference type="Proteomes" id="UP000006556"/>
    </source>
</evidence>
<reference evidence="5" key="1">
    <citation type="journal article" date="2008" name="Genome Res.">
        <title>The genome of Pelotomaculum thermopropionicum reveals niche-associated evolution in anaerobic microbiota.</title>
        <authorList>
            <person name="Kosaka T."/>
            <person name="Kato S."/>
            <person name="Shimoyama T."/>
            <person name="Ishii S."/>
            <person name="Abe T."/>
            <person name="Watanabe K."/>
        </authorList>
    </citation>
    <scope>NUCLEOTIDE SEQUENCE [LARGE SCALE GENOMIC DNA]</scope>
    <source>
        <strain evidence="5">DSM 13744 / JCM 10971 / SI</strain>
    </source>
</reference>
<accession>A5D5X4</accession>
<feature type="compositionally biased region" description="Polar residues" evidence="2">
    <location>
        <begin position="408"/>
        <end position="424"/>
    </location>
</feature>
<dbReference type="eggNOG" id="COG2041">
    <property type="taxonomic scope" value="Bacteria"/>
</dbReference>
<dbReference type="InterPro" id="IPR051465">
    <property type="entry name" value="Cell_Envelope_Struct_Comp"/>
</dbReference>
<keyword evidence="1" id="KW-0677">Repeat</keyword>
<dbReference type="HOGENOM" id="CLU_378055_0_0_9"/>
<gene>
    <name evidence="4" type="ordered locus">PTH_0193</name>
</gene>
<feature type="region of interest" description="Disordered" evidence="2">
    <location>
        <begin position="398"/>
        <end position="424"/>
    </location>
</feature>
<dbReference type="Gene3D" id="2.60.40.10">
    <property type="entry name" value="Immunoglobulins"/>
    <property type="match status" value="1"/>
</dbReference>
<keyword evidence="5" id="KW-1185">Reference proteome</keyword>
<feature type="domain" description="SLH" evidence="3">
    <location>
        <begin position="675"/>
        <end position="733"/>
    </location>
</feature>
<evidence type="ECO:0000256" key="2">
    <source>
        <dbReference type="SAM" id="MobiDB-lite"/>
    </source>
</evidence>
<feature type="domain" description="SLH" evidence="3">
    <location>
        <begin position="620"/>
        <end position="674"/>
    </location>
</feature>
<sequence length="733" mass="75913">MTSRALPALNVTAGATINSAPVQITVTVPAGTTVSAPAGWDGTINMPTVQTATQELAGAVASSGTVSAVIEIGYGDVPLTFSQPVRILIPGQAGKGVGYYRDGIFTKINPISGDSAAALGANSDGYVSVGSDLVVWTKHFTQFVTYTPTGSGGTGGGGGSSGGDIQAPTWPNKTFKTATKAGQTVILEWYSATDNVGVTKYRIYHGTEQIGEVDGNTTKFTYTAPSGSGTGSLPYSVQAGDAAGNWSTDGPSVTLGGSNLPLIVEYGVYRYDPGSNTTPPTPVGSVLTSGKLTGVPTTFSSNTAIGIRFATNVATSTYFSSNQAAFRLLDASGNSVSIRVDRSGDGTPSDVNRNYLFVIPQVALKSGSSYKIIIGPDLTSNNGMSAGVQQEIEFTTAGSAESPGVSGPVTTSGPTITTGSASVDPSTGATVGLGDNARIVIPANALKGTSSVTVTVKEVTSPPAVPSGYKIAGKVYEFTVGDQAGYTFNTKVGITLSFDPSALSSGETPAIFYYDEAKGQWVNLGGTVSGNTITVEVDHLTKFAVFVVKKTAAPVVQPGTLTDIVGHWAEADIKKLVGLGAVSGYPDGTFKPDSTITRAEFATVLVKAFKLDLRTARLFKDTAGHWARDYISTAAVFGIVNGYDADTFGPDDLISREQMAAMIVRAVKLELINEETKFADRADISEWARSAVATAVKNGIIKGYTDNTFRPQGNATRAEAVTVIVNTLRLQIH</sequence>
<dbReference type="PANTHER" id="PTHR43308:SF5">
    <property type="entry name" value="S-LAYER PROTEIN _ PEPTIDOGLYCAN ENDO-BETA-N-ACETYLGLUCOSAMINIDASE"/>
    <property type="match status" value="1"/>
</dbReference>
<organism evidence="4 5">
    <name type="scientific">Pelotomaculum thermopropionicum (strain DSM 13744 / JCM 10971 / SI)</name>
    <dbReference type="NCBI Taxonomy" id="370438"/>
    <lineage>
        <taxon>Bacteria</taxon>
        <taxon>Bacillati</taxon>
        <taxon>Bacillota</taxon>
        <taxon>Clostridia</taxon>
        <taxon>Eubacteriales</taxon>
        <taxon>Desulfotomaculaceae</taxon>
        <taxon>Pelotomaculum</taxon>
    </lineage>
</organism>
<dbReference type="eggNOG" id="COG1572">
    <property type="taxonomic scope" value="Bacteria"/>
</dbReference>
<dbReference type="Proteomes" id="UP000006556">
    <property type="component" value="Chromosome"/>
</dbReference>
<feature type="domain" description="SLH" evidence="3">
    <location>
        <begin position="556"/>
        <end position="619"/>
    </location>
</feature>
<dbReference type="KEGG" id="pth:PTH_0193"/>
<dbReference type="AlphaFoldDB" id="A5D5X4"/>
<name>A5D5X4_PELTS</name>
<evidence type="ECO:0000313" key="4">
    <source>
        <dbReference type="EMBL" id="BAF58374.1"/>
    </source>
</evidence>